<feature type="binding site" evidence="5 7">
    <location>
        <position position="325"/>
    </location>
    <ligand>
        <name>substrate</name>
    </ligand>
</feature>
<reference evidence="10" key="1">
    <citation type="submission" date="2016-11" db="EMBL/GenBank/DDBJ databases">
        <title>Trade-off between light-utilization and light-protection in marine flavobacteria.</title>
        <authorList>
            <person name="Kumagai Y."/>
            <person name="Yoshizawa S."/>
            <person name="Kogure K."/>
        </authorList>
    </citation>
    <scope>NUCLEOTIDE SEQUENCE [LARGE SCALE GENOMIC DNA]</scope>
    <source>
        <strain evidence="10">SG-18</strain>
    </source>
</reference>
<dbReference type="FunFam" id="3.20.20.10:FF:000002">
    <property type="entry name" value="Alanine racemase"/>
    <property type="match status" value="1"/>
</dbReference>
<comment type="function">
    <text evidence="5">Catalyzes the interconversion of L-alanine and D-alanine. May also act on other amino acids.</text>
</comment>
<dbReference type="GO" id="GO:0030170">
    <property type="term" value="F:pyridoxal phosphate binding"/>
    <property type="evidence" value="ECO:0007669"/>
    <property type="project" value="UniProtKB-UniRule"/>
</dbReference>
<feature type="active site" description="Proton acceptor; specific for L-alanine" evidence="5">
    <location>
        <position position="276"/>
    </location>
</feature>
<dbReference type="Pfam" id="PF01168">
    <property type="entry name" value="Ala_racemase_N"/>
    <property type="match status" value="1"/>
</dbReference>
<dbReference type="InterPro" id="IPR000821">
    <property type="entry name" value="Ala_racemase"/>
</dbReference>
<protein>
    <recommendedName>
        <fullName evidence="5">Alanine racemase</fullName>
        <ecNumber evidence="5">5.1.1.1</ecNumber>
    </recommendedName>
</protein>
<keyword evidence="3 5" id="KW-0663">Pyridoxal phosphate</keyword>
<dbReference type="InterPro" id="IPR009006">
    <property type="entry name" value="Ala_racemase/Decarboxylase_C"/>
</dbReference>
<dbReference type="PANTHER" id="PTHR30511">
    <property type="entry name" value="ALANINE RACEMASE"/>
    <property type="match status" value="1"/>
</dbReference>
<dbReference type="PANTHER" id="PTHR30511:SF0">
    <property type="entry name" value="ALANINE RACEMASE, CATABOLIC-RELATED"/>
    <property type="match status" value="1"/>
</dbReference>
<feature type="binding site" evidence="5 7">
    <location>
        <position position="148"/>
    </location>
    <ligand>
        <name>substrate</name>
    </ligand>
</feature>
<dbReference type="RefSeq" id="WP_105001981.1">
    <property type="nucleotide sequence ID" value="NZ_MQVX01000001.1"/>
</dbReference>
<comment type="catalytic activity">
    <reaction evidence="1 5">
        <text>L-alanine = D-alanine</text>
        <dbReference type="Rhea" id="RHEA:20249"/>
        <dbReference type="ChEBI" id="CHEBI:57416"/>
        <dbReference type="ChEBI" id="CHEBI:57972"/>
        <dbReference type="EC" id="5.1.1.1"/>
    </reaction>
</comment>
<evidence type="ECO:0000256" key="3">
    <source>
        <dbReference type="ARBA" id="ARBA00022898"/>
    </source>
</evidence>
<dbReference type="Gene3D" id="3.20.20.10">
    <property type="entry name" value="Alanine racemase"/>
    <property type="match status" value="1"/>
</dbReference>
<dbReference type="GO" id="GO:0008784">
    <property type="term" value="F:alanine racemase activity"/>
    <property type="evidence" value="ECO:0007669"/>
    <property type="project" value="UniProtKB-UniRule"/>
</dbReference>
<evidence type="ECO:0000313" key="9">
    <source>
        <dbReference type="EMBL" id="PQJ16306.1"/>
    </source>
</evidence>
<dbReference type="AlphaFoldDB" id="A0A2S7TA16"/>
<dbReference type="Gene3D" id="2.40.37.10">
    <property type="entry name" value="Lyase, Ornithine Decarboxylase, Chain A, domain 1"/>
    <property type="match status" value="1"/>
</dbReference>
<dbReference type="NCBIfam" id="TIGR00492">
    <property type="entry name" value="alr"/>
    <property type="match status" value="1"/>
</dbReference>
<evidence type="ECO:0000256" key="6">
    <source>
        <dbReference type="PIRSR" id="PIRSR600821-50"/>
    </source>
</evidence>
<evidence type="ECO:0000256" key="1">
    <source>
        <dbReference type="ARBA" id="ARBA00000316"/>
    </source>
</evidence>
<dbReference type="UniPathway" id="UPA00042">
    <property type="reaction ID" value="UER00497"/>
</dbReference>
<dbReference type="GO" id="GO:0030632">
    <property type="term" value="P:D-alanine biosynthetic process"/>
    <property type="evidence" value="ECO:0007669"/>
    <property type="project" value="UniProtKB-UniRule"/>
</dbReference>
<evidence type="ECO:0000313" key="10">
    <source>
        <dbReference type="Proteomes" id="UP000239366"/>
    </source>
</evidence>
<evidence type="ECO:0000256" key="2">
    <source>
        <dbReference type="ARBA" id="ARBA00001933"/>
    </source>
</evidence>
<evidence type="ECO:0000259" key="8">
    <source>
        <dbReference type="SMART" id="SM01005"/>
    </source>
</evidence>
<gene>
    <name evidence="9" type="ORF">BST99_11775</name>
</gene>
<evidence type="ECO:0000256" key="4">
    <source>
        <dbReference type="ARBA" id="ARBA00023235"/>
    </source>
</evidence>
<evidence type="ECO:0000256" key="5">
    <source>
        <dbReference type="HAMAP-Rule" id="MF_01201"/>
    </source>
</evidence>
<comment type="similarity">
    <text evidence="5">Belongs to the alanine racemase family.</text>
</comment>
<dbReference type="SUPFAM" id="SSF50621">
    <property type="entry name" value="Alanine racemase C-terminal domain-like"/>
    <property type="match status" value="1"/>
</dbReference>
<feature type="domain" description="Alanine racemase C-terminal" evidence="8">
    <location>
        <begin position="255"/>
        <end position="379"/>
    </location>
</feature>
<dbReference type="EC" id="5.1.1.1" evidence="5"/>
<dbReference type="HAMAP" id="MF_01201">
    <property type="entry name" value="Ala_racemase"/>
    <property type="match status" value="1"/>
</dbReference>
<accession>A0A2S7TA16</accession>
<dbReference type="GO" id="GO:0005829">
    <property type="term" value="C:cytosol"/>
    <property type="evidence" value="ECO:0007669"/>
    <property type="project" value="TreeGrafter"/>
</dbReference>
<keyword evidence="4 5" id="KW-0413">Isomerase</keyword>
<comment type="cofactor">
    <cofactor evidence="2 5 6">
        <name>pyridoxal 5'-phosphate</name>
        <dbReference type="ChEBI" id="CHEBI:597326"/>
    </cofactor>
</comment>
<dbReference type="EMBL" id="MQVX01000001">
    <property type="protein sequence ID" value="PQJ16306.1"/>
    <property type="molecule type" value="Genomic_DNA"/>
</dbReference>
<dbReference type="InterPro" id="IPR011079">
    <property type="entry name" value="Ala_racemase_C"/>
</dbReference>
<dbReference type="InterPro" id="IPR029066">
    <property type="entry name" value="PLP-binding_barrel"/>
</dbReference>
<dbReference type="CDD" id="cd00430">
    <property type="entry name" value="PLPDE_III_AR"/>
    <property type="match status" value="1"/>
</dbReference>
<keyword evidence="10" id="KW-1185">Reference proteome</keyword>
<name>A0A2S7TA16_9FLAO</name>
<comment type="caution">
    <text evidence="9">The sequence shown here is derived from an EMBL/GenBank/DDBJ whole genome shotgun (WGS) entry which is preliminary data.</text>
</comment>
<dbReference type="OrthoDB" id="9801978at2"/>
<dbReference type="SUPFAM" id="SSF51419">
    <property type="entry name" value="PLP-binding barrel"/>
    <property type="match status" value="1"/>
</dbReference>
<dbReference type="PRINTS" id="PR00992">
    <property type="entry name" value="ALARACEMASE"/>
</dbReference>
<dbReference type="InterPro" id="IPR001608">
    <property type="entry name" value="Ala_racemase_N"/>
</dbReference>
<dbReference type="Proteomes" id="UP000239366">
    <property type="component" value="Unassembled WGS sequence"/>
</dbReference>
<sequence length="383" mass="42483">MPKNLTPIANPDLSQEHPTVLEIDLGALKHNLQVLKSRLQQKTKFLAVVKAFAYGSDALKIAQTLEEEGVDYLAVAYTSEGIALRDGGIRLPILVLHPQPDQLSRCIDRCLEPSIYSPRLLRAFVKTAEEKQQTDYPIHLKFNTGLNRLGFWENDVDRVNELLQNTRSTKVKGLLSHLAASDDPAEKEFTQAQLKQFEKIGKELVEKLGYQPLRHLLNSSGILNYPEAQFEMVRSGIALYGYGNAPEFDAELKPLGRLRTVISQLHKIEPGESVGYNRAYKAEAYQLIATLPLGHADGIGRQYGHGKGQVWLQGQLAPIIGNVCMDMLMVDVTGLDCKEGDPVIVFGPEHSAEDFARGAGTISYELLTGISSRVPRQIIDSTR</sequence>
<feature type="active site" description="Proton acceptor; specific for D-alanine" evidence="5">
    <location>
        <position position="50"/>
    </location>
</feature>
<comment type="pathway">
    <text evidence="5">Amino-acid biosynthesis; D-alanine biosynthesis; D-alanine from L-alanine: step 1/1.</text>
</comment>
<evidence type="ECO:0000256" key="7">
    <source>
        <dbReference type="PIRSR" id="PIRSR600821-52"/>
    </source>
</evidence>
<feature type="modified residue" description="N6-(pyridoxal phosphate)lysine" evidence="5 6">
    <location>
        <position position="50"/>
    </location>
</feature>
<dbReference type="Pfam" id="PF00842">
    <property type="entry name" value="Ala_racemase_C"/>
    <property type="match status" value="1"/>
</dbReference>
<organism evidence="9 10">
    <name type="scientific">Aureicoccus marinus</name>
    <dbReference type="NCBI Taxonomy" id="754435"/>
    <lineage>
        <taxon>Bacteria</taxon>
        <taxon>Pseudomonadati</taxon>
        <taxon>Bacteroidota</taxon>
        <taxon>Flavobacteriia</taxon>
        <taxon>Flavobacteriales</taxon>
        <taxon>Flavobacteriaceae</taxon>
        <taxon>Aureicoccus</taxon>
    </lineage>
</organism>
<proteinExistence type="inferred from homology"/>
<dbReference type="SMART" id="SM01005">
    <property type="entry name" value="Ala_racemase_C"/>
    <property type="match status" value="1"/>
</dbReference>